<reference evidence="2" key="4">
    <citation type="submission" date="2020-09" db="EMBL/GenBank/DDBJ databases">
        <authorList>
            <person name="Sun Q."/>
            <person name="Ohkuma M."/>
        </authorList>
    </citation>
    <scope>NUCLEOTIDE SEQUENCE</scope>
    <source>
        <strain evidence="2">JCM 31740</strain>
    </source>
</reference>
<keyword evidence="3" id="KW-1185">Reference proteome</keyword>
<organism evidence="1 3">
    <name type="scientific">Sulfodiicoccus acidiphilus</name>
    <dbReference type="NCBI Taxonomy" id="1670455"/>
    <lineage>
        <taxon>Archaea</taxon>
        <taxon>Thermoproteota</taxon>
        <taxon>Thermoprotei</taxon>
        <taxon>Sulfolobales</taxon>
        <taxon>Sulfolobaceae</taxon>
        <taxon>Sulfodiicoccus</taxon>
    </lineage>
</organism>
<dbReference type="GeneID" id="43516662"/>
<reference evidence="3" key="2">
    <citation type="submission" date="2018-04" db="EMBL/GenBank/DDBJ databases">
        <title>Complete genome sequence of Sulfodiicoccus acidiphilus strain HS-1.</title>
        <authorList>
            <person name="Sakai H.D."/>
            <person name="Kurosawa N."/>
        </authorList>
    </citation>
    <scope>NUCLEOTIDE SEQUENCE [LARGE SCALE GENOMIC DNA]</scope>
    <source>
        <strain evidence="3">HS-1</strain>
    </source>
</reference>
<dbReference type="RefSeq" id="WP_158613761.1">
    <property type="nucleotide sequence ID" value="NZ_AP018553.1"/>
</dbReference>
<evidence type="ECO:0000313" key="1">
    <source>
        <dbReference type="EMBL" id="BBD73304.1"/>
    </source>
</evidence>
<dbReference type="AlphaFoldDB" id="A0A348B552"/>
<accession>A0A348B552</accession>
<dbReference type="Proteomes" id="UP000276741">
    <property type="component" value="Chromosome"/>
</dbReference>
<evidence type="ECO:0000313" key="2">
    <source>
        <dbReference type="EMBL" id="GGT89246.1"/>
    </source>
</evidence>
<dbReference type="Proteomes" id="UP000616143">
    <property type="component" value="Unassembled WGS sequence"/>
</dbReference>
<dbReference type="EMBL" id="BMQS01000003">
    <property type="protein sequence ID" value="GGT89246.1"/>
    <property type="molecule type" value="Genomic_DNA"/>
</dbReference>
<reference evidence="2" key="1">
    <citation type="journal article" date="2014" name="Int. J. Syst. Evol. Microbiol.">
        <title>Complete genome sequence of Corynebacterium casei LMG S-19264T (=DSM 44701T), isolated from a smear-ripened cheese.</title>
        <authorList>
            <consortium name="US DOE Joint Genome Institute (JGI-PGF)"/>
            <person name="Walter F."/>
            <person name="Albersmeier A."/>
            <person name="Kalinowski J."/>
            <person name="Ruckert C."/>
        </authorList>
    </citation>
    <scope>NUCLEOTIDE SEQUENCE</scope>
    <source>
        <strain evidence="2">JCM 31740</strain>
    </source>
</reference>
<name>A0A348B552_9CREN</name>
<reference evidence="1" key="3">
    <citation type="journal article" date="2019" name="BMC Res. Notes">
        <title>Complete genome sequence of the Sulfodiicoccus acidiphilus strain HS-1T, the first crenarchaeon that lacks polB3, isolated from an acidic hot spring in Ohwaku-dani, Hakone, Japan.</title>
        <authorList>
            <person name="Sakai H.D."/>
            <person name="Kurosawa N."/>
        </authorList>
    </citation>
    <scope>NUCLEOTIDE SEQUENCE</scope>
    <source>
        <strain evidence="1">HS-1</strain>
    </source>
</reference>
<protein>
    <submittedName>
        <fullName evidence="1">Uncharacterized protein</fullName>
    </submittedName>
</protein>
<proteinExistence type="predicted"/>
<sequence>MLFRFLRGEDPDSPMYRRAAWEVYVGPFPKGVAKDFLRTVLREAGIAFSETEVG</sequence>
<dbReference type="KEGG" id="sacd:HS1genome_1693"/>
<evidence type="ECO:0000313" key="3">
    <source>
        <dbReference type="Proteomes" id="UP000276741"/>
    </source>
</evidence>
<gene>
    <name evidence="2" type="ORF">GCM10007116_03860</name>
    <name evidence="1" type="ORF">HS1genome_1693</name>
</gene>
<dbReference type="OrthoDB" id="132045at2157"/>
<dbReference type="EMBL" id="AP018553">
    <property type="protein sequence ID" value="BBD73304.1"/>
    <property type="molecule type" value="Genomic_DNA"/>
</dbReference>